<keyword evidence="1" id="KW-0472">Membrane</keyword>
<evidence type="ECO:0000313" key="4">
    <source>
        <dbReference type="Proteomes" id="UP000001431"/>
    </source>
</evidence>
<evidence type="ECO:0000313" key="3">
    <source>
        <dbReference type="EMBL" id="ABO07562.1"/>
    </source>
</evidence>
<sequence length="180" mass="19180">MYFAKPPICLGLYIGAVIYAAFLPAGLLTQWRLSRAFPLAFAAYFLALIAAGLIAAIPPIGAEFQRLQRAQAEFFARAATCPLGTVAVGAQALILAPLVEETLFRGMLFEEVKRKVGTVAAYLVSSALFAVLHSPGLGALPIFVISLALAYAYHKHGLISSVLIHFTQNFIAFAMAHGGV</sequence>
<keyword evidence="1" id="KW-1133">Transmembrane helix</keyword>
<name>A3MSE5_PYRCJ</name>
<keyword evidence="4" id="KW-1185">Reference proteome</keyword>
<feature type="domain" description="CAAX prenyl protease 2/Lysostaphin resistance protein A-like" evidence="2">
    <location>
        <begin position="86"/>
        <end position="171"/>
    </location>
</feature>
<dbReference type="InterPro" id="IPR052710">
    <property type="entry name" value="CAAX_protease"/>
</dbReference>
<feature type="transmembrane region" description="Helical" evidence="1">
    <location>
        <begin position="119"/>
        <end position="152"/>
    </location>
</feature>
<gene>
    <name evidence="3" type="ordered locus">Pcal_0124</name>
</gene>
<protein>
    <submittedName>
        <fullName evidence="3">Abortive infection protein</fullName>
    </submittedName>
</protein>
<reference evidence="3" key="1">
    <citation type="submission" date="2007-02" db="EMBL/GenBank/DDBJ databases">
        <title>Complete sequence of Pyrobaculum calidifontis JCM 11548.</title>
        <authorList>
            <consortium name="US DOE Joint Genome Institute"/>
            <person name="Copeland A."/>
            <person name="Lucas S."/>
            <person name="Lapidus A."/>
            <person name="Barry K."/>
            <person name="Glavina del Rio T."/>
            <person name="Dalin E."/>
            <person name="Tice H."/>
            <person name="Pitluck S."/>
            <person name="Chain P."/>
            <person name="Malfatti S."/>
            <person name="Shin M."/>
            <person name="Vergez L."/>
            <person name="Schmutz J."/>
            <person name="Larimer F."/>
            <person name="Land M."/>
            <person name="Hauser L."/>
            <person name="Kyrpides N."/>
            <person name="Mikhailova N."/>
            <person name="Cozen A.E."/>
            <person name="Fitz-Gibbon S.T."/>
            <person name="House C.H."/>
            <person name="Saltikov C."/>
            <person name="Lowe T.M."/>
            <person name="Richardson P."/>
        </authorList>
    </citation>
    <scope>NUCLEOTIDE SEQUENCE [LARGE SCALE GENOMIC DNA]</scope>
    <source>
        <strain evidence="3">JCM 11548</strain>
    </source>
</reference>
<dbReference type="Proteomes" id="UP000001431">
    <property type="component" value="Chromosome"/>
</dbReference>
<feature type="transmembrane region" description="Helical" evidence="1">
    <location>
        <begin position="39"/>
        <end position="62"/>
    </location>
</feature>
<proteinExistence type="predicted"/>
<dbReference type="GO" id="GO:0080120">
    <property type="term" value="P:CAAX-box protein maturation"/>
    <property type="evidence" value="ECO:0007669"/>
    <property type="project" value="UniProtKB-ARBA"/>
</dbReference>
<organism evidence="3 4">
    <name type="scientific">Pyrobaculum calidifontis (strain DSM 21063 / JCM 11548 / VA1)</name>
    <dbReference type="NCBI Taxonomy" id="410359"/>
    <lineage>
        <taxon>Archaea</taxon>
        <taxon>Thermoproteota</taxon>
        <taxon>Thermoprotei</taxon>
        <taxon>Thermoproteales</taxon>
        <taxon>Thermoproteaceae</taxon>
        <taxon>Pyrobaculum</taxon>
    </lineage>
</organism>
<feature type="transmembrane region" description="Helical" evidence="1">
    <location>
        <begin position="12"/>
        <end position="33"/>
    </location>
</feature>
<evidence type="ECO:0000259" key="2">
    <source>
        <dbReference type="Pfam" id="PF02517"/>
    </source>
</evidence>
<dbReference type="EMBL" id="CP000561">
    <property type="protein sequence ID" value="ABO07562.1"/>
    <property type="molecule type" value="Genomic_DNA"/>
</dbReference>
<dbReference type="KEGG" id="pcl:Pcal_0124"/>
<keyword evidence="1" id="KW-0812">Transmembrane</keyword>
<dbReference type="InterPro" id="IPR003675">
    <property type="entry name" value="Rce1/LyrA-like_dom"/>
</dbReference>
<dbReference type="PANTHER" id="PTHR36435:SF1">
    <property type="entry name" value="CAAX AMINO TERMINAL PROTEASE FAMILY PROTEIN"/>
    <property type="match status" value="1"/>
</dbReference>
<dbReference type="GO" id="GO:0004175">
    <property type="term" value="F:endopeptidase activity"/>
    <property type="evidence" value="ECO:0007669"/>
    <property type="project" value="UniProtKB-ARBA"/>
</dbReference>
<evidence type="ECO:0000256" key="1">
    <source>
        <dbReference type="SAM" id="Phobius"/>
    </source>
</evidence>
<dbReference type="Pfam" id="PF02517">
    <property type="entry name" value="Rce1-like"/>
    <property type="match status" value="1"/>
</dbReference>
<dbReference type="AlphaFoldDB" id="A3MSE5"/>
<dbReference type="eggNOG" id="arCOG03735">
    <property type="taxonomic scope" value="Archaea"/>
</dbReference>
<dbReference type="HOGENOM" id="CLU_1307865_0_0_2"/>
<dbReference type="STRING" id="410359.Pcal_0124"/>
<feature type="transmembrane region" description="Helical" evidence="1">
    <location>
        <begin position="74"/>
        <end position="99"/>
    </location>
</feature>
<accession>A3MSE5</accession>
<dbReference type="PANTHER" id="PTHR36435">
    <property type="entry name" value="SLR1288 PROTEIN"/>
    <property type="match status" value="1"/>
</dbReference>